<evidence type="ECO:0008006" key="4">
    <source>
        <dbReference type="Google" id="ProtNLM"/>
    </source>
</evidence>
<proteinExistence type="predicted"/>
<dbReference type="InterPro" id="IPR004244">
    <property type="entry name" value="Transposase_22"/>
</dbReference>
<evidence type="ECO:0000256" key="1">
    <source>
        <dbReference type="SAM" id="Coils"/>
    </source>
</evidence>
<dbReference type="Ensembl" id="ENSPKIT00000031075.1">
    <property type="protein sequence ID" value="ENSPKIP00000007033.1"/>
    <property type="gene ID" value="ENSPKIG00000023082.1"/>
</dbReference>
<accession>A0A3B3QLP2</accession>
<keyword evidence="3" id="KW-1185">Reference proteome</keyword>
<dbReference type="GeneTree" id="ENSGT01030000234827"/>
<organism evidence="2 3">
    <name type="scientific">Paramormyrops kingsleyae</name>
    <dbReference type="NCBI Taxonomy" id="1676925"/>
    <lineage>
        <taxon>Eukaryota</taxon>
        <taxon>Metazoa</taxon>
        <taxon>Chordata</taxon>
        <taxon>Craniata</taxon>
        <taxon>Vertebrata</taxon>
        <taxon>Euteleostomi</taxon>
        <taxon>Actinopterygii</taxon>
        <taxon>Neopterygii</taxon>
        <taxon>Teleostei</taxon>
        <taxon>Osteoglossocephala</taxon>
        <taxon>Osteoglossomorpha</taxon>
        <taxon>Osteoglossiformes</taxon>
        <taxon>Mormyridae</taxon>
        <taxon>Paramormyrops</taxon>
    </lineage>
</organism>
<name>A0A3B3QLP2_9TELE</name>
<reference evidence="2" key="2">
    <citation type="submission" date="2025-09" db="UniProtKB">
        <authorList>
            <consortium name="Ensembl"/>
        </authorList>
    </citation>
    <scope>IDENTIFICATION</scope>
</reference>
<reference evidence="2" key="1">
    <citation type="submission" date="2025-08" db="UniProtKB">
        <authorList>
            <consortium name="Ensembl"/>
        </authorList>
    </citation>
    <scope>IDENTIFICATION</scope>
</reference>
<keyword evidence="1" id="KW-0175">Coiled coil</keyword>
<dbReference type="AlphaFoldDB" id="A0A3B3QLP2"/>
<evidence type="ECO:0000313" key="3">
    <source>
        <dbReference type="Proteomes" id="UP000261540"/>
    </source>
</evidence>
<dbReference type="PANTHER" id="PTHR11505">
    <property type="entry name" value="L1 TRANSPOSABLE ELEMENT-RELATED"/>
    <property type="match status" value="1"/>
</dbReference>
<dbReference type="Proteomes" id="UP000261540">
    <property type="component" value="Unplaced"/>
</dbReference>
<feature type="coiled-coil region" evidence="1">
    <location>
        <begin position="72"/>
        <end position="127"/>
    </location>
</feature>
<evidence type="ECO:0000313" key="2">
    <source>
        <dbReference type="Ensembl" id="ENSPKIP00000007033.1"/>
    </source>
</evidence>
<sequence>MSKQTKLVKLWEEDRSPIKNKFKETNMVSKEDLDNAVRAAAKLAVSEQRLELEELVKTSVREALEGILTPQINELKLKLEAAKQSIKRLESRCDNIQTSTRSDKATIRSLQVTIGELTAKIDDMEDRNRRSNLHLVSLKEGVEGGNAVSFLEANIPVHRIYSRTCKGNTPCTLIFKLLNYRDRQLILKATRAAGSLQHGQSRISFYPDYSLETMTKRKAFSDSFLRFPALLKVTYDHQELEFKSNGSCNPSNRRYTSPTIHAIPSYKMMVTQRTII</sequence>
<dbReference type="Gene3D" id="3.30.70.1820">
    <property type="entry name" value="L1 transposable element, RRM domain"/>
    <property type="match status" value="1"/>
</dbReference>
<dbReference type="STRING" id="1676925.ENSPKIP00000007033"/>
<protein>
    <recommendedName>
        <fullName evidence="4">L1 transposable element RRM domain-containing protein</fullName>
    </recommendedName>
</protein>